<dbReference type="GO" id="GO:0004146">
    <property type="term" value="F:dihydrofolate reductase activity"/>
    <property type="evidence" value="ECO:0007669"/>
    <property type="project" value="UniProtKB-EC"/>
</dbReference>
<evidence type="ECO:0000256" key="8">
    <source>
        <dbReference type="SAM" id="Phobius"/>
    </source>
</evidence>
<name>A0A3N4LKM7_9PEZI</name>
<keyword evidence="8" id="KW-1133">Transmembrane helix</keyword>
<evidence type="ECO:0000256" key="3">
    <source>
        <dbReference type="ARBA" id="ARBA00018886"/>
    </source>
</evidence>
<dbReference type="Proteomes" id="UP000267821">
    <property type="component" value="Unassembled WGS sequence"/>
</dbReference>
<dbReference type="PANTHER" id="PTHR48069">
    <property type="entry name" value="DIHYDROFOLATE REDUCTASE"/>
    <property type="match status" value="1"/>
</dbReference>
<protein>
    <recommendedName>
        <fullName evidence="3">Dihydrofolate reductase</fullName>
        <ecNumber evidence="2">1.5.1.3</ecNumber>
    </recommendedName>
</protein>
<dbReference type="Gene3D" id="3.40.430.10">
    <property type="entry name" value="Dihydrofolate Reductase, subunit A"/>
    <property type="match status" value="1"/>
</dbReference>
<dbReference type="InterPro" id="IPR024072">
    <property type="entry name" value="DHFR-like_dom_sf"/>
</dbReference>
<dbReference type="EMBL" id="ML121626">
    <property type="protein sequence ID" value="RPB18495.1"/>
    <property type="molecule type" value="Genomic_DNA"/>
</dbReference>
<dbReference type="UniPathway" id="UPA00077">
    <property type="reaction ID" value="UER00158"/>
</dbReference>
<dbReference type="InterPro" id="IPR001796">
    <property type="entry name" value="DHFR_dom"/>
</dbReference>
<dbReference type="GO" id="GO:0046654">
    <property type="term" value="P:tetrahydrofolate biosynthetic process"/>
    <property type="evidence" value="ECO:0007669"/>
    <property type="project" value="UniProtKB-UniPathway"/>
</dbReference>
<dbReference type="PANTHER" id="PTHR48069:SF3">
    <property type="entry name" value="DIHYDROFOLATE REDUCTASE"/>
    <property type="match status" value="1"/>
</dbReference>
<evidence type="ECO:0000259" key="9">
    <source>
        <dbReference type="PROSITE" id="PS51330"/>
    </source>
</evidence>
<dbReference type="Pfam" id="PF00186">
    <property type="entry name" value="DHFR_1"/>
    <property type="match status" value="1"/>
</dbReference>
<comment type="similarity">
    <text evidence="7">Belongs to the dihydrofolate reductase family.</text>
</comment>
<evidence type="ECO:0000256" key="5">
    <source>
        <dbReference type="ARBA" id="ARBA00022857"/>
    </source>
</evidence>
<evidence type="ECO:0000256" key="7">
    <source>
        <dbReference type="RuleBase" id="RU004474"/>
    </source>
</evidence>
<keyword evidence="5" id="KW-0521">NADP</keyword>
<dbReference type="OrthoDB" id="414698at2759"/>
<proteinExistence type="inferred from homology"/>
<dbReference type="AlphaFoldDB" id="A0A3N4LKM7"/>
<dbReference type="GO" id="GO:0046452">
    <property type="term" value="P:dihydrofolate metabolic process"/>
    <property type="evidence" value="ECO:0007669"/>
    <property type="project" value="TreeGrafter"/>
</dbReference>
<keyword evidence="8" id="KW-0472">Membrane</keyword>
<dbReference type="PROSITE" id="PS00075">
    <property type="entry name" value="DHFR_1"/>
    <property type="match status" value="1"/>
</dbReference>
<organism evidence="10 11">
    <name type="scientific">Terfezia boudieri ATCC MYA-4762</name>
    <dbReference type="NCBI Taxonomy" id="1051890"/>
    <lineage>
        <taxon>Eukaryota</taxon>
        <taxon>Fungi</taxon>
        <taxon>Dikarya</taxon>
        <taxon>Ascomycota</taxon>
        <taxon>Pezizomycotina</taxon>
        <taxon>Pezizomycetes</taxon>
        <taxon>Pezizales</taxon>
        <taxon>Pezizaceae</taxon>
        <taxon>Terfezia</taxon>
    </lineage>
</organism>
<keyword evidence="4" id="KW-0554">One-carbon metabolism</keyword>
<dbReference type="GO" id="GO:0005739">
    <property type="term" value="C:mitochondrion"/>
    <property type="evidence" value="ECO:0007669"/>
    <property type="project" value="TreeGrafter"/>
</dbReference>
<dbReference type="GO" id="GO:0046655">
    <property type="term" value="P:folic acid metabolic process"/>
    <property type="evidence" value="ECO:0007669"/>
    <property type="project" value="TreeGrafter"/>
</dbReference>
<reference evidence="10 11" key="1">
    <citation type="journal article" date="2018" name="Nat. Ecol. Evol.">
        <title>Pezizomycetes genomes reveal the molecular basis of ectomycorrhizal truffle lifestyle.</title>
        <authorList>
            <person name="Murat C."/>
            <person name="Payen T."/>
            <person name="Noel B."/>
            <person name="Kuo A."/>
            <person name="Morin E."/>
            <person name="Chen J."/>
            <person name="Kohler A."/>
            <person name="Krizsan K."/>
            <person name="Balestrini R."/>
            <person name="Da Silva C."/>
            <person name="Montanini B."/>
            <person name="Hainaut M."/>
            <person name="Levati E."/>
            <person name="Barry K.W."/>
            <person name="Belfiori B."/>
            <person name="Cichocki N."/>
            <person name="Clum A."/>
            <person name="Dockter R.B."/>
            <person name="Fauchery L."/>
            <person name="Guy J."/>
            <person name="Iotti M."/>
            <person name="Le Tacon F."/>
            <person name="Lindquist E.A."/>
            <person name="Lipzen A."/>
            <person name="Malagnac F."/>
            <person name="Mello A."/>
            <person name="Molinier V."/>
            <person name="Miyauchi S."/>
            <person name="Poulain J."/>
            <person name="Riccioni C."/>
            <person name="Rubini A."/>
            <person name="Sitrit Y."/>
            <person name="Splivallo R."/>
            <person name="Traeger S."/>
            <person name="Wang M."/>
            <person name="Zifcakova L."/>
            <person name="Wipf D."/>
            <person name="Zambonelli A."/>
            <person name="Paolocci F."/>
            <person name="Nowrousian M."/>
            <person name="Ottonello S."/>
            <person name="Baldrian P."/>
            <person name="Spatafora J.W."/>
            <person name="Henrissat B."/>
            <person name="Nagy L.G."/>
            <person name="Aury J.M."/>
            <person name="Wincker P."/>
            <person name="Grigoriev I.V."/>
            <person name="Bonfante P."/>
            <person name="Martin F.M."/>
        </authorList>
    </citation>
    <scope>NUCLEOTIDE SEQUENCE [LARGE SCALE GENOMIC DNA]</scope>
    <source>
        <strain evidence="10 11">ATCC MYA-4762</strain>
    </source>
</reference>
<evidence type="ECO:0000256" key="1">
    <source>
        <dbReference type="ARBA" id="ARBA00004903"/>
    </source>
</evidence>
<feature type="domain" description="DHFR" evidence="9">
    <location>
        <begin position="9"/>
        <end position="226"/>
    </location>
</feature>
<dbReference type="STRING" id="1051890.A0A3N4LKM7"/>
<dbReference type="SUPFAM" id="SSF53597">
    <property type="entry name" value="Dihydrofolate reductase-like"/>
    <property type="match status" value="1"/>
</dbReference>
<dbReference type="GO" id="GO:0006730">
    <property type="term" value="P:one-carbon metabolic process"/>
    <property type="evidence" value="ECO:0007669"/>
    <property type="project" value="UniProtKB-KW"/>
</dbReference>
<comment type="pathway">
    <text evidence="1">Cofactor biosynthesis; tetrahydrofolate biosynthesis; 5,6,7,8-tetrahydrofolate from 7,8-dihydrofolate: step 1/1.</text>
</comment>
<feature type="transmembrane region" description="Helical" evidence="8">
    <location>
        <begin position="12"/>
        <end position="32"/>
    </location>
</feature>
<dbReference type="InterPro" id="IPR017925">
    <property type="entry name" value="DHFR_CS"/>
</dbReference>
<dbReference type="EC" id="1.5.1.3" evidence="2"/>
<dbReference type="PROSITE" id="PS51330">
    <property type="entry name" value="DHFR_2"/>
    <property type="match status" value="1"/>
</dbReference>
<evidence type="ECO:0000256" key="4">
    <source>
        <dbReference type="ARBA" id="ARBA00022563"/>
    </source>
</evidence>
<keyword evidence="11" id="KW-1185">Reference proteome</keyword>
<accession>A0A3N4LKM7</accession>
<keyword evidence="8" id="KW-0812">Transmembrane</keyword>
<evidence type="ECO:0000256" key="6">
    <source>
        <dbReference type="ARBA" id="ARBA00023002"/>
    </source>
</evidence>
<dbReference type="PRINTS" id="PR00070">
    <property type="entry name" value="DHFR"/>
</dbReference>
<keyword evidence="6" id="KW-0560">Oxidoreductase</keyword>
<dbReference type="InParanoid" id="A0A3N4LKM7"/>
<evidence type="ECO:0000313" key="11">
    <source>
        <dbReference type="Proteomes" id="UP000267821"/>
    </source>
</evidence>
<dbReference type="GO" id="GO:0050661">
    <property type="term" value="F:NADP binding"/>
    <property type="evidence" value="ECO:0007669"/>
    <property type="project" value="InterPro"/>
</dbReference>
<dbReference type="CDD" id="cd00209">
    <property type="entry name" value="DHFR"/>
    <property type="match status" value="1"/>
</dbReference>
<gene>
    <name evidence="10" type="ORF">L211DRAFT_796684</name>
</gene>
<dbReference type="InterPro" id="IPR012259">
    <property type="entry name" value="DHFR"/>
</dbReference>
<sequence length="228" mass="24774">MPPTTPFPQLTLIVAATTQLGIGLTGGLPWRLKAEMAYFARSTKRVHPPSSEDSQVSNAVIMGRKTWASIPPKFRPLVDRVNIVITREPQKFANSHPPSGSIWGPLAVASLDEGLELLSSGKEGKVGVDVDRIFVIGGAEVYRLAFGHAGAKRVLLTQVRKLGEGEGEGGRKDEFGCDTFLQEFRGEGEGWRRMAHEDLCAFVGDDVPVGVQVEGGVGFEYQLWEKEG</sequence>
<dbReference type="FunCoup" id="A0A3N4LKM7">
    <property type="interactions" value="434"/>
</dbReference>
<evidence type="ECO:0000256" key="2">
    <source>
        <dbReference type="ARBA" id="ARBA00012856"/>
    </source>
</evidence>
<evidence type="ECO:0000313" key="10">
    <source>
        <dbReference type="EMBL" id="RPB18495.1"/>
    </source>
</evidence>